<dbReference type="KEGG" id="lbc:LACBIDRAFT_318491"/>
<name>B0E2J6_LACBS</name>
<proteinExistence type="predicted"/>
<evidence type="ECO:0000313" key="1">
    <source>
        <dbReference type="EMBL" id="EDQ98929.1"/>
    </source>
</evidence>
<sequence>MSSIFVASKIICVVTVGYSNASHQTTFWLSSLELQTAPPGESAYVHNPAMAPNTTPTKREKICTMRVAGYSNDEICATLIDRHDLSD</sequence>
<dbReference type="GeneID" id="6086073"/>
<dbReference type="GeneID" id="6086071"/>
<dbReference type="Proteomes" id="UP000001194">
    <property type="component" value="Unassembled WGS sequence"/>
</dbReference>
<evidence type="ECO:0000313" key="2">
    <source>
        <dbReference type="EMBL" id="EDQ98938.1"/>
    </source>
</evidence>
<gene>
    <name evidence="1" type="ORF">LACBIDRAFT_318491</name>
    <name evidence="2" type="ORF">LACBIDRAFT_318496</name>
</gene>
<dbReference type="HOGENOM" id="CLU_2483753_0_0_1"/>
<dbReference type="AlphaFoldDB" id="B0E2J6"/>
<organism evidence="3">
    <name type="scientific">Laccaria bicolor (strain S238N-H82 / ATCC MYA-4686)</name>
    <name type="common">Bicoloured deceiver</name>
    <name type="synonym">Laccaria laccata var. bicolor</name>
    <dbReference type="NCBI Taxonomy" id="486041"/>
    <lineage>
        <taxon>Eukaryota</taxon>
        <taxon>Fungi</taxon>
        <taxon>Dikarya</taxon>
        <taxon>Basidiomycota</taxon>
        <taxon>Agaricomycotina</taxon>
        <taxon>Agaricomycetes</taxon>
        <taxon>Agaricomycetidae</taxon>
        <taxon>Agaricales</taxon>
        <taxon>Agaricineae</taxon>
        <taxon>Hydnangiaceae</taxon>
        <taxon>Laccaria</taxon>
    </lineage>
</organism>
<dbReference type="InParanoid" id="B0E2J6"/>
<evidence type="ECO:0000313" key="3">
    <source>
        <dbReference type="Proteomes" id="UP000001194"/>
    </source>
</evidence>
<reference evidence="1 3" key="1">
    <citation type="journal article" date="2008" name="Nature">
        <title>The genome of Laccaria bicolor provides insights into mycorrhizal symbiosis.</title>
        <authorList>
            <person name="Martin F."/>
            <person name="Aerts A."/>
            <person name="Ahren D."/>
            <person name="Brun A."/>
            <person name="Danchin E.G.J."/>
            <person name="Duchaussoy F."/>
            <person name="Gibon J."/>
            <person name="Kohler A."/>
            <person name="Lindquist E."/>
            <person name="Pereda V."/>
            <person name="Salamov A."/>
            <person name="Shapiro H.J."/>
            <person name="Wuyts J."/>
            <person name="Blaudez D."/>
            <person name="Buee M."/>
            <person name="Brokstein P."/>
            <person name="Canbaeck B."/>
            <person name="Cohen D."/>
            <person name="Courty P.E."/>
            <person name="Coutinho P.M."/>
            <person name="Delaruelle C."/>
            <person name="Detter J.C."/>
            <person name="Deveau A."/>
            <person name="DiFazio S."/>
            <person name="Duplessis S."/>
            <person name="Fraissinet-Tachet L."/>
            <person name="Lucic E."/>
            <person name="Frey-Klett P."/>
            <person name="Fourrey C."/>
            <person name="Feussner I."/>
            <person name="Gay G."/>
            <person name="Grimwood J."/>
            <person name="Hoegger P.J."/>
            <person name="Jain P."/>
            <person name="Kilaru S."/>
            <person name="Labbe J."/>
            <person name="Lin Y.C."/>
            <person name="Legue V."/>
            <person name="Le Tacon F."/>
            <person name="Marmeisse R."/>
            <person name="Melayah D."/>
            <person name="Montanini B."/>
            <person name="Muratet M."/>
            <person name="Nehls U."/>
            <person name="Niculita-Hirzel H."/>
            <person name="Oudot-Le Secq M.P."/>
            <person name="Peter M."/>
            <person name="Quesneville H."/>
            <person name="Rajashekar B."/>
            <person name="Reich M."/>
            <person name="Rouhier N."/>
            <person name="Schmutz J."/>
            <person name="Yin T."/>
            <person name="Chalot M."/>
            <person name="Henrissat B."/>
            <person name="Kuees U."/>
            <person name="Lucas S."/>
            <person name="Van de Peer Y."/>
            <person name="Podila G.K."/>
            <person name="Polle A."/>
            <person name="Pukkila P.J."/>
            <person name="Richardson P.M."/>
            <person name="Rouze P."/>
            <person name="Sanders I.R."/>
            <person name="Stajich J.E."/>
            <person name="Tunlid A."/>
            <person name="Tuskan G."/>
            <person name="Grigoriev I.V."/>
        </authorList>
    </citation>
    <scope>NUCLEOTIDE SEQUENCE [LARGE SCALE GENOMIC DNA]</scope>
    <source>
        <strain evidence="3">S238N-H82 / ATCC MYA-4686</strain>
    </source>
</reference>
<dbReference type="RefSeq" id="XP_001890419.1">
    <property type="nucleotide sequence ID" value="XM_001890384.1"/>
</dbReference>
<protein>
    <submittedName>
        <fullName evidence="1">Predicted protein</fullName>
    </submittedName>
</protein>
<dbReference type="RefSeq" id="XP_001890410.1">
    <property type="nucleotide sequence ID" value="XM_001890375.1"/>
</dbReference>
<accession>B0E2J6</accession>
<dbReference type="EMBL" id="DS547183">
    <property type="protein sequence ID" value="EDQ98938.1"/>
    <property type="molecule type" value="Genomic_DNA"/>
</dbReference>
<dbReference type="EMBL" id="DS547183">
    <property type="protein sequence ID" value="EDQ98929.1"/>
    <property type="molecule type" value="Genomic_DNA"/>
</dbReference>
<keyword evidence="3" id="KW-1185">Reference proteome</keyword>
<dbReference type="KEGG" id="lbc:LACBIDRAFT_318496"/>